<dbReference type="EMBL" id="JAHRIP010048376">
    <property type="protein sequence ID" value="MEQ2299696.1"/>
    <property type="molecule type" value="Genomic_DNA"/>
</dbReference>
<comment type="caution">
    <text evidence="2">The sequence shown here is derived from an EMBL/GenBank/DDBJ whole genome shotgun (WGS) entry which is preliminary data.</text>
</comment>
<sequence>MCNVPKEWKYKTILRIFGFTRMFKHTAIIFKHSSRMCLKASFVPGNQPNQMTPALSAKNGGQILCQNDHSYKNHRNFYPNISGGVCIYLSLFVYFCFCVD</sequence>
<accession>A0ABV0Z0W9</accession>
<keyword evidence="1" id="KW-1133">Transmembrane helix</keyword>
<dbReference type="Proteomes" id="UP001469553">
    <property type="component" value="Unassembled WGS sequence"/>
</dbReference>
<evidence type="ECO:0000313" key="3">
    <source>
        <dbReference type="Proteomes" id="UP001469553"/>
    </source>
</evidence>
<keyword evidence="3" id="KW-1185">Reference proteome</keyword>
<evidence type="ECO:0000256" key="1">
    <source>
        <dbReference type="SAM" id="Phobius"/>
    </source>
</evidence>
<evidence type="ECO:0000313" key="2">
    <source>
        <dbReference type="EMBL" id="MEQ2299696.1"/>
    </source>
</evidence>
<proteinExistence type="predicted"/>
<protein>
    <submittedName>
        <fullName evidence="2">Uncharacterized protein</fullName>
    </submittedName>
</protein>
<keyword evidence="1" id="KW-0472">Membrane</keyword>
<feature type="transmembrane region" description="Helical" evidence="1">
    <location>
        <begin position="77"/>
        <end position="97"/>
    </location>
</feature>
<reference evidence="2 3" key="1">
    <citation type="submission" date="2021-06" db="EMBL/GenBank/DDBJ databases">
        <authorList>
            <person name="Palmer J.M."/>
        </authorList>
    </citation>
    <scope>NUCLEOTIDE SEQUENCE [LARGE SCALE GENOMIC DNA]</scope>
    <source>
        <strain evidence="2 3">AS_MEX2019</strain>
        <tissue evidence="2">Muscle</tissue>
    </source>
</reference>
<name>A0ABV0Z0W9_9TELE</name>
<keyword evidence="1" id="KW-0812">Transmembrane</keyword>
<organism evidence="2 3">
    <name type="scientific">Ameca splendens</name>
    <dbReference type="NCBI Taxonomy" id="208324"/>
    <lineage>
        <taxon>Eukaryota</taxon>
        <taxon>Metazoa</taxon>
        <taxon>Chordata</taxon>
        <taxon>Craniata</taxon>
        <taxon>Vertebrata</taxon>
        <taxon>Euteleostomi</taxon>
        <taxon>Actinopterygii</taxon>
        <taxon>Neopterygii</taxon>
        <taxon>Teleostei</taxon>
        <taxon>Neoteleostei</taxon>
        <taxon>Acanthomorphata</taxon>
        <taxon>Ovalentaria</taxon>
        <taxon>Atherinomorphae</taxon>
        <taxon>Cyprinodontiformes</taxon>
        <taxon>Goodeidae</taxon>
        <taxon>Ameca</taxon>
    </lineage>
</organism>
<gene>
    <name evidence="2" type="ORF">AMECASPLE_017801</name>
</gene>